<organism evidence="2 3">
    <name type="scientific">Candidatus Argoarchaeum ethanivorans</name>
    <dbReference type="NCBI Taxonomy" id="2608793"/>
    <lineage>
        <taxon>Archaea</taxon>
        <taxon>Methanobacteriati</taxon>
        <taxon>Methanobacteriota</taxon>
        <taxon>Stenosarchaea group</taxon>
        <taxon>Methanomicrobia</taxon>
        <taxon>Methanosarcinales</taxon>
        <taxon>Methanosarcinales incertae sedis</taxon>
        <taxon>GOM Arc I cluster</taxon>
        <taxon>Candidatus Argoarchaeum</taxon>
    </lineage>
</organism>
<protein>
    <submittedName>
        <fullName evidence="2">Uncharacterized protein</fullName>
    </submittedName>
</protein>
<keyword evidence="1" id="KW-1133">Transmembrane helix</keyword>
<sequence length="209" mass="22334">MNKTKKGIVICLLTAALLVSIVGTASANPATSWDFGNNSVMYKNVVVPPPAYQGSLPIAAGTSKIVKAENAAQLDEGVSFTAQYWNGQVECSSPAAAKKFTVEIGIWDGSSFTSKGKSDERTLDHPSGLGRTYDLLGAAFTVPKDQWLAVRINSTGSADFTMVCDGSSFTDYPPYSEYPVPELPTIILTSTGLLTLAGFVMYSRRMNNK</sequence>
<dbReference type="AlphaFoldDB" id="A0A8B3S3E8"/>
<name>A0A8B3S3E8_9EURY</name>
<dbReference type="Proteomes" id="UP000291831">
    <property type="component" value="Unassembled WGS sequence"/>
</dbReference>
<proteinExistence type="predicted"/>
<reference evidence="3" key="1">
    <citation type="submission" date="2019-01" db="EMBL/GenBank/DDBJ databases">
        <title>Anaerobic oxidation of ethane by archaea from a marine hydrocarbon seep.</title>
        <authorList>
            <person name="Musat F."/>
        </authorList>
    </citation>
    <scope>NUCLEOTIDE SEQUENCE [LARGE SCALE GENOMIC DNA]</scope>
</reference>
<keyword evidence="1" id="KW-0472">Membrane</keyword>
<accession>A0A8B3S3E8</accession>
<keyword evidence="1" id="KW-0812">Transmembrane</keyword>
<evidence type="ECO:0000256" key="1">
    <source>
        <dbReference type="SAM" id="Phobius"/>
    </source>
</evidence>
<feature type="transmembrane region" description="Helical" evidence="1">
    <location>
        <begin position="183"/>
        <end position="202"/>
    </location>
</feature>
<dbReference type="EMBL" id="RPGO01000017">
    <property type="protein sequence ID" value="RZB31402.1"/>
    <property type="molecule type" value="Genomic_DNA"/>
</dbReference>
<evidence type="ECO:0000313" key="3">
    <source>
        <dbReference type="Proteomes" id="UP000291831"/>
    </source>
</evidence>
<gene>
    <name evidence="2" type="ORF">AEth_00732</name>
</gene>
<comment type="caution">
    <text evidence="2">The sequence shown here is derived from an EMBL/GenBank/DDBJ whole genome shotgun (WGS) entry which is preliminary data.</text>
</comment>
<evidence type="ECO:0000313" key="2">
    <source>
        <dbReference type="EMBL" id="RZB31402.1"/>
    </source>
</evidence>